<protein>
    <submittedName>
        <fullName evidence="1">RNA-directed DNA polymerase, eukaryota, Reverse transcriptase zinc-binding domain protein</fullName>
    </submittedName>
</protein>
<keyword evidence="2" id="KW-1185">Reference proteome</keyword>
<gene>
    <name evidence="1" type="ORF">CTI12_AA214420</name>
</gene>
<dbReference type="EMBL" id="PKPP01007341">
    <property type="protein sequence ID" value="PWA53655.1"/>
    <property type="molecule type" value="Genomic_DNA"/>
</dbReference>
<reference evidence="1 2" key="1">
    <citation type="journal article" date="2018" name="Mol. Plant">
        <title>The genome of Artemisia annua provides insight into the evolution of Asteraceae family and artemisinin biosynthesis.</title>
        <authorList>
            <person name="Shen Q."/>
            <person name="Zhang L."/>
            <person name="Liao Z."/>
            <person name="Wang S."/>
            <person name="Yan T."/>
            <person name="Shi P."/>
            <person name="Liu M."/>
            <person name="Fu X."/>
            <person name="Pan Q."/>
            <person name="Wang Y."/>
            <person name="Lv Z."/>
            <person name="Lu X."/>
            <person name="Zhang F."/>
            <person name="Jiang W."/>
            <person name="Ma Y."/>
            <person name="Chen M."/>
            <person name="Hao X."/>
            <person name="Li L."/>
            <person name="Tang Y."/>
            <person name="Lv G."/>
            <person name="Zhou Y."/>
            <person name="Sun X."/>
            <person name="Brodelius P.E."/>
            <person name="Rose J.K.C."/>
            <person name="Tang K."/>
        </authorList>
    </citation>
    <scope>NUCLEOTIDE SEQUENCE [LARGE SCALE GENOMIC DNA]</scope>
    <source>
        <strain evidence="2">cv. Huhao1</strain>
        <tissue evidence="1">Leaf</tissue>
    </source>
</reference>
<evidence type="ECO:0000313" key="1">
    <source>
        <dbReference type="EMBL" id="PWA53655.1"/>
    </source>
</evidence>
<evidence type="ECO:0000313" key="2">
    <source>
        <dbReference type="Proteomes" id="UP000245207"/>
    </source>
</evidence>
<comment type="caution">
    <text evidence="1">The sequence shown here is derived from an EMBL/GenBank/DDBJ whole genome shotgun (WGS) entry which is preliminary data.</text>
</comment>
<name>A0A2U1LXC6_ARTAN</name>
<proteinExistence type="predicted"/>
<sequence length="188" mass="21818">MVSRTAGSPLTQPSHHHCRLFVGRMRAKAEVAEKLRVNAMILIHLKSPFYSLLCPCCENYIETVEHCIMSCEDALSVWEMIFAWWGMGSVNVFTIKDLFNHTGGLGVDKVSRKLWNAVLRVAGYSIWKHRNDRVFKGITVNIVRLFQDIQLKSYEWINRRSDSLRFEWEKWIVRPQRCGFVQDGAGDN</sequence>
<dbReference type="AlphaFoldDB" id="A0A2U1LXC6"/>
<dbReference type="GO" id="GO:0003964">
    <property type="term" value="F:RNA-directed DNA polymerase activity"/>
    <property type="evidence" value="ECO:0007669"/>
    <property type="project" value="UniProtKB-KW"/>
</dbReference>
<keyword evidence="1" id="KW-0808">Transferase</keyword>
<keyword evidence="1" id="KW-0695">RNA-directed DNA polymerase</keyword>
<accession>A0A2U1LXC6</accession>
<organism evidence="1 2">
    <name type="scientific">Artemisia annua</name>
    <name type="common">Sweet wormwood</name>
    <dbReference type="NCBI Taxonomy" id="35608"/>
    <lineage>
        <taxon>Eukaryota</taxon>
        <taxon>Viridiplantae</taxon>
        <taxon>Streptophyta</taxon>
        <taxon>Embryophyta</taxon>
        <taxon>Tracheophyta</taxon>
        <taxon>Spermatophyta</taxon>
        <taxon>Magnoliopsida</taxon>
        <taxon>eudicotyledons</taxon>
        <taxon>Gunneridae</taxon>
        <taxon>Pentapetalae</taxon>
        <taxon>asterids</taxon>
        <taxon>campanulids</taxon>
        <taxon>Asterales</taxon>
        <taxon>Asteraceae</taxon>
        <taxon>Asteroideae</taxon>
        <taxon>Anthemideae</taxon>
        <taxon>Artemisiinae</taxon>
        <taxon>Artemisia</taxon>
    </lineage>
</organism>
<dbReference type="OrthoDB" id="993739at2759"/>
<keyword evidence="1" id="KW-0548">Nucleotidyltransferase</keyword>
<dbReference type="Proteomes" id="UP000245207">
    <property type="component" value="Unassembled WGS sequence"/>
</dbReference>